<accession>A0A183HAL7</accession>
<reference evidence="1 2" key="2">
    <citation type="submission" date="2018-11" db="EMBL/GenBank/DDBJ databases">
        <authorList>
            <consortium name="Pathogen Informatics"/>
        </authorList>
    </citation>
    <scope>NUCLEOTIDE SEQUENCE [LARGE SCALE GENOMIC DNA]</scope>
</reference>
<keyword evidence="2" id="KW-1185">Reference proteome</keyword>
<dbReference type="WBParaSite" id="OFLC_0000452801-mRNA-1">
    <property type="protein sequence ID" value="OFLC_0000452801-mRNA-1"/>
    <property type="gene ID" value="OFLC_0000452801"/>
</dbReference>
<gene>
    <name evidence="1" type="ORF">OFLC_LOCUS4529</name>
</gene>
<dbReference type="EMBL" id="UZAJ01003471">
    <property type="protein sequence ID" value="VDO40237.1"/>
    <property type="molecule type" value="Genomic_DNA"/>
</dbReference>
<name>A0A183HAL7_9BILA</name>
<sequence length="181" mass="20866">GGCITALPVEKKSILFNNILHANEQNVIEGDKTLSHIIDQTAELQHRSDILKTTTKNTIPFLQLHINEIFGFSHYSEEKYGYHLLLILLSLKLTKLNLTIDDKVTLSPIHPPCRVFSSRNQLHGWHMQLIETIIVLELWMGFDDSRDYTVVDNTEWCNAKKNDLIFADIVKTEDMSMIDFK</sequence>
<evidence type="ECO:0000313" key="3">
    <source>
        <dbReference type="WBParaSite" id="OFLC_0000452801-mRNA-1"/>
    </source>
</evidence>
<organism evidence="3">
    <name type="scientific">Onchocerca flexuosa</name>
    <dbReference type="NCBI Taxonomy" id="387005"/>
    <lineage>
        <taxon>Eukaryota</taxon>
        <taxon>Metazoa</taxon>
        <taxon>Ecdysozoa</taxon>
        <taxon>Nematoda</taxon>
        <taxon>Chromadorea</taxon>
        <taxon>Rhabditida</taxon>
        <taxon>Spirurina</taxon>
        <taxon>Spiruromorpha</taxon>
        <taxon>Filarioidea</taxon>
        <taxon>Onchocercidae</taxon>
        <taxon>Onchocerca</taxon>
    </lineage>
</organism>
<reference evidence="3" key="1">
    <citation type="submission" date="2016-06" db="UniProtKB">
        <authorList>
            <consortium name="WormBaseParasite"/>
        </authorList>
    </citation>
    <scope>IDENTIFICATION</scope>
</reference>
<evidence type="ECO:0000313" key="2">
    <source>
        <dbReference type="Proteomes" id="UP000267606"/>
    </source>
</evidence>
<dbReference type="AlphaFoldDB" id="A0A183HAL7"/>
<proteinExistence type="predicted"/>
<evidence type="ECO:0000313" key="1">
    <source>
        <dbReference type="EMBL" id="VDO40237.1"/>
    </source>
</evidence>
<dbReference type="Proteomes" id="UP000267606">
    <property type="component" value="Unassembled WGS sequence"/>
</dbReference>
<protein>
    <submittedName>
        <fullName evidence="3">DUF4806 domain-containing protein</fullName>
    </submittedName>
</protein>